<name>A0ABY9Z2Q6_9GAMM</name>
<reference evidence="3 4" key="1">
    <citation type="submission" date="2023-03" db="EMBL/GenBank/DDBJ databases">
        <title>Halomonas sp. nov., isolated from Korean tranditional fermented seafood 'Jeotgal'.</title>
        <authorList>
            <person name="Kim B."/>
            <person name="Shin N.-R."/>
        </authorList>
    </citation>
    <scope>NUCLEOTIDE SEQUENCE [LARGE SCALE GENOMIC DNA]</scope>
    <source>
        <strain evidence="3 4">SG2L-4</strain>
    </source>
</reference>
<gene>
    <name evidence="3" type="ORF">P1P91_05570</name>
</gene>
<keyword evidence="4" id="KW-1185">Reference proteome</keyword>
<feature type="chain" id="PRO_5045387854" evidence="1">
    <location>
        <begin position="22"/>
        <end position="203"/>
    </location>
</feature>
<dbReference type="Proteomes" id="UP001301869">
    <property type="component" value="Chromosome"/>
</dbReference>
<evidence type="ECO:0000256" key="1">
    <source>
        <dbReference type="SAM" id="SignalP"/>
    </source>
</evidence>
<organism evidence="3 4">
    <name type="scientific">Halomonas piscis</name>
    <dbReference type="NCBI Taxonomy" id="3031727"/>
    <lineage>
        <taxon>Bacteria</taxon>
        <taxon>Pseudomonadati</taxon>
        <taxon>Pseudomonadota</taxon>
        <taxon>Gammaproteobacteria</taxon>
        <taxon>Oceanospirillales</taxon>
        <taxon>Halomonadaceae</taxon>
        <taxon>Halomonas</taxon>
    </lineage>
</organism>
<dbReference type="InterPro" id="IPR005586">
    <property type="entry name" value="ABC_trans_aux"/>
</dbReference>
<keyword evidence="1" id="KW-0732">Signal</keyword>
<dbReference type="EMBL" id="CP119391">
    <property type="protein sequence ID" value="WNK21143.1"/>
    <property type="molecule type" value="Genomic_DNA"/>
</dbReference>
<evidence type="ECO:0000313" key="3">
    <source>
        <dbReference type="EMBL" id="WNK21143.1"/>
    </source>
</evidence>
<keyword evidence="3" id="KW-0449">Lipoprotein</keyword>
<dbReference type="RefSeq" id="WP_311885105.1">
    <property type="nucleotide sequence ID" value="NZ_CP119391.1"/>
</dbReference>
<dbReference type="SUPFAM" id="SSF159594">
    <property type="entry name" value="XCC0632-like"/>
    <property type="match status" value="1"/>
</dbReference>
<protein>
    <submittedName>
        <fullName evidence="3">ABC-type transport auxiliary lipoprotein family protein</fullName>
    </submittedName>
</protein>
<feature type="domain" description="ABC-type transport auxiliary lipoprotein component" evidence="2">
    <location>
        <begin position="32"/>
        <end position="192"/>
    </location>
</feature>
<feature type="signal peptide" evidence="1">
    <location>
        <begin position="1"/>
        <end position="21"/>
    </location>
</feature>
<evidence type="ECO:0000259" key="2">
    <source>
        <dbReference type="Pfam" id="PF03886"/>
    </source>
</evidence>
<sequence>MILPARLSILLAVLMTLPACSLLPDQTPQRTFLLPATTQPAAPAPALDTTLRLETPRAAQLLASPRILVRPNRQEISVYAGTRWNDDAPALLRDRLIEAFRQDGRLATVVREGSRVQSDLTLSSDLGAFQSEYNGDQAPQAVIRLDVQLLDESNRKVVASRRFDVRQQSDSPQLESVVDAFGLAADKLATQLVDWVIANTNKN</sequence>
<accession>A0ABY9Z2Q6</accession>
<evidence type="ECO:0000313" key="4">
    <source>
        <dbReference type="Proteomes" id="UP001301869"/>
    </source>
</evidence>
<dbReference type="Pfam" id="PF03886">
    <property type="entry name" value="ABC_trans_aux"/>
    <property type="match status" value="1"/>
</dbReference>
<dbReference type="Gene3D" id="3.40.50.10610">
    <property type="entry name" value="ABC-type transport auxiliary lipoprotein component"/>
    <property type="match status" value="1"/>
</dbReference>
<proteinExistence type="predicted"/>